<sequence length="112" mass="12379">MNVTGLNCVEAAIAEEGYLMKLIANETAAHFFPYTTEHRDIRIPGLNYDDDSAGNALAAMVKPGVIEFRHHRAFSDQRVREIATRIVADPVGEFASCFAIHYQGRILIPSSS</sequence>
<name>A0A517NDG2_9BACT</name>
<evidence type="ECO:0000313" key="2">
    <source>
        <dbReference type="Proteomes" id="UP000318538"/>
    </source>
</evidence>
<dbReference type="KEGG" id="rlc:K227x_34960"/>
<accession>A0A517NDG2</accession>
<dbReference type="RefSeq" id="WP_145171025.1">
    <property type="nucleotide sequence ID" value="NZ_CP036525.1"/>
</dbReference>
<protein>
    <submittedName>
        <fullName evidence="1">Uncharacterized protein</fullName>
    </submittedName>
</protein>
<proteinExistence type="predicted"/>
<keyword evidence="2" id="KW-1185">Reference proteome</keyword>
<dbReference type="AlphaFoldDB" id="A0A517NDG2"/>
<dbReference type="EMBL" id="CP036525">
    <property type="protein sequence ID" value="QDT05098.1"/>
    <property type="molecule type" value="Genomic_DNA"/>
</dbReference>
<organism evidence="1 2">
    <name type="scientific">Rubripirellula lacrimiformis</name>
    <dbReference type="NCBI Taxonomy" id="1930273"/>
    <lineage>
        <taxon>Bacteria</taxon>
        <taxon>Pseudomonadati</taxon>
        <taxon>Planctomycetota</taxon>
        <taxon>Planctomycetia</taxon>
        <taxon>Pirellulales</taxon>
        <taxon>Pirellulaceae</taxon>
        <taxon>Rubripirellula</taxon>
    </lineage>
</organism>
<reference evidence="1 2" key="1">
    <citation type="submission" date="2019-02" db="EMBL/GenBank/DDBJ databases">
        <title>Deep-cultivation of Planctomycetes and their phenomic and genomic characterization uncovers novel biology.</title>
        <authorList>
            <person name="Wiegand S."/>
            <person name="Jogler M."/>
            <person name="Boedeker C."/>
            <person name="Pinto D."/>
            <person name="Vollmers J."/>
            <person name="Rivas-Marin E."/>
            <person name="Kohn T."/>
            <person name="Peeters S.H."/>
            <person name="Heuer A."/>
            <person name="Rast P."/>
            <person name="Oberbeckmann S."/>
            <person name="Bunk B."/>
            <person name="Jeske O."/>
            <person name="Meyerdierks A."/>
            <person name="Storesund J.E."/>
            <person name="Kallscheuer N."/>
            <person name="Luecker S."/>
            <person name="Lage O.M."/>
            <person name="Pohl T."/>
            <person name="Merkel B.J."/>
            <person name="Hornburger P."/>
            <person name="Mueller R.-W."/>
            <person name="Bruemmer F."/>
            <person name="Labrenz M."/>
            <person name="Spormann A.M."/>
            <person name="Op den Camp H."/>
            <person name="Overmann J."/>
            <person name="Amann R."/>
            <person name="Jetten M.S.M."/>
            <person name="Mascher T."/>
            <person name="Medema M.H."/>
            <person name="Devos D.P."/>
            <person name="Kaster A.-K."/>
            <person name="Ovreas L."/>
            <person name="Rohde M."/>
            <person name="Galperin M.Y."/>
            <person name="Jogler C."/>
        </authorList>
    </citation>
    <scope>NUCLEOTIDE SEQUENCE [LARGE SCALE GENOMIC DNA]</scope>
    <source>
        <strain evidence="1 2">K22_7</strain>
    </source>
</reference>
<evidence type="ECO:0000313" key="1">
    <source>
        <dbReference type="EMBL" id="QDT05098.1"/>
    </source>
</evidence>
<dbReference type="OrthoDB" id="279051at2"/>
<dbReference type="Proteomes" id="UP000318538">
    <property type="component" value="Chromosome"/>
</dbReference>
<gene>
    <name evidence="1" type="ORF">K227x_34960</name>
</gene>